<dbReference type="AlphaFoldDB" id="A0A9Q0NZU4"/>
<organism evidence="2 3">
    <name type="scientific">Salix purpurea</name>
    <name type="common">Purple osier willow</name>
    <dbReference type="NCBI Taxonomy" id="77065"/>
    <lineage>
        <taxon>Eukaryota</taxon>
        <taxon>Viridiplantae</taxon>
        <taxon>Streptophyta</taxon>
        <taxon>Embryophyta</taxon>
        <taxon>Tracheophyta</taxon>
        <taxon>Spermatophyta</taxon>
        <taxon>Magnoliopsida</taxon>
        <taxon>eudicotyledons</taxon>
        <taxon>Gunneridae</taxon>
        <taxon>Pentapetalae</taxon>
        <taxon>rosids</taxon>
        <taxon>fabids</taxon>
        <taxon>Malpighiales</taxon>
        <taxon>Salicaceae</taxon>
        <taxon>Saliceae</taxon>
        <taxon>Salix</taxon>
    </lineage>
</organism>
<proteinExistence type="predicted"/>
<comment type="caution">
    <text evidence="2">The sequence shown here is derived from an EMBL/GenBank/DDBJ whole genome shotgun (WGS) entry which is preliminary data.</text>
</comment>
<feature type="compositionally biased region" description="Basic and acidic residues" evidence="1">
    <location>
        <begin position="164"/>
        <end position="176"/>
    </location>
</feature>
<feature type="compositionally biased region" description="Low complexity" evidence="1">
    <location>
        <begin position="188"/>
        <end position="203"/>
    </location>
</feature>
<evidence type="ECO:0000256" key="1">
    <source>
        <dbReference type="SAM" id="MobiDB-lite"/>
    </source>
</evidence>
<feature type="compositionally biased region" description="Polar residues" evidence="1">
    <location>
        <begin position="110"/>
        <end position="127"/>
    </location>
</feature>
<feature type="region of interest" description="Disordered" evidence="1">
    <location>
        <begin position="25"/>
        <end position="219"/>
    </location>
</feature>
<keyword evidence="3" id="KW-1185">Reference proteome</keyword>
<name>A0A9Q0NZU4_SALPP</name>
<feature type="compositionally biased region" description="Polar residues" evidence="1">
    <location>
        <begin position="36"/>
        <end position="63"/>
    </location>
</feature>
<sequence length="219" mass="23352">MTYRMVNTIASRAWRPCGLEQGATDRGVLEAPTPPHQASVQSAQVSTATIPPPDQQKNPNTTIDKPRHHIPKPPDTSTKQNDTTATPNDIPPSRENCPPPDDTIPKPTEPTGQPTATRAGCVTNQAAKAQVTIRPATAAQKAQPKSTYNREDHLSGPSLGPNKEGLDEARSDKREAICTLSKMDSLGSHTSMAASEASSSSTTFPHEEDDNCTTTPPEA</sequence>
<reference evidence="2" key="1">
    <citation type="submission" date="2022-11" db="EMBL/GenBank/DDBJ databases">
        <authorList>
            <person name="Hyden B.L."/>
            <person name="Feng K."/>
            <person name="Yates T."/>
            <person name="Jawdy S."/>
            <person name="Smart L.B."/>
            <person name="Muchero W."/>
        </authorList>
    </citation>
    <scope>NUCLEOTIDE SEQUENCE</scope>
    <source>
        <tissue evidence="2">Shoot tip</tissue>
    </source>
</reference>
<evidence type="ECO:0000313" key="2">
    <source>
        <dbReference type="EMBL" id="KAJ6678892.1"/>
    </source>
</evidence>
<reference evidence="2" key="2">
    <citation type="journal article" date="2023" name="Int. J. Mol. Sci.">
        <title>De Novo Assembly and Annotation of 11 Diverse Shrub Willow (Salix) Genomes Reveals Novel Gene Organization in Sex-Linked Regions.</title>
        <authorList>
            <person name="Hyden B."/>
            <person name="Feng K."/>
            <person name="Yates T.B."/>
            <person name="Jawdy S."/>
            <person name="Cereghino C."/>
            <person name="Smart L.B."/>
            <person name="Muchero W."/>
        </authorList>
    </citation>
    <scope>NUCLEOTIDE SEQUENCE</scope>
    <source>
        <tissue evidence="2">Shoot tip</tissue>
    </source>
</reference>
<evidence type="ECO:0000313" key="3">
    <source>
        <dbReference type="Proteomes" id="UP001151532"/>
    </source>
</evidence>
<protein>
    <submittedName>
        <fullName evidence="2">Uncharacterized protein</fullName>
    </submittedName>
</protein>
<feature type="non-terminal residue" evidence="2">
    <location>
        <position position="1"/>
    </location>
</feature>
<feature type="compositionally biased region" description="Polar residues" evidence="1">
    <location>
        <begin position="75"/>
        <end position="87"/>
    </location>
</feature>
<accession>A0A9Q0NZU4</accession>
<gene>
    <name evidence="2" type="ORF">OIU79_018788</name>
</gene>
<dbReference type="Proteomes" id="UP001151532">
    <property type="component" value="Chromosome 14"/>
</dbReference>
<dbReference type="EMBL" id="JAPFFK010000020">
    <property type="protein sequence ID" value="KAJ6678892.1"/>
    <property type="molecule type" value="Genomic_DNA"/>
</dbReference>